<keyword evidence="2" id="KW-0732">Signal</keyword>
<evidence type="ECO:0000313" key="3">
    <source>
        <dbReference type="EMBL" id="KAJ6673453.1"/>
    </source>
</evidence>
<proteinExistence type="predicted"/>
<name>A0A9Q0NPC0_SALVM</name>
<accession>A0A9Q0NPC0</accession>
<dbReference type="Proteomes" id="UP001151529">
    <property type="component" value="Chromosome 18"/>
</dbReference>
<sequence>MANLKCLAVLGLLVVSLAVSESRVARQDLGLDLGGLGVGLGVGLGIGLGGGGSGSGAGAGSGSGSRSGSSSSSAPPLHQALVLDRAAVRVPVRLLVHPLVLGLGRAEVLVPARLPVHLLVLGLGPGQKMGMVNK</sequence>
<comment type="caution">
    <text evidence="3">The sequence shown here is derived from an EMBL/GenBank/DDBJ whole genome shotgun (WGS) entry which is preliminary data.</text>
</comment>
<gene>
    <name evidence="3" type="ORF">OIU85_012456</name>
</gene>
<evidence type="ECO:0000256" key="1">
    <source>
        <dbReference type="SAM" id="MobiDB-lite"/>
    </source>
</evidence>
<evidence type="ECO:0000313" key="4">
    <source>
        <dbReference type="Proteomes" id="UP001151529"/>
    </source>
</evidence>
<feature type="signal peptide" evidence="2">
    <location>
        <begin position="1"/>
        <end position="18"/>
    </location>
</feature>
<keyword evidence="4" id="KW-1185">Reference proteome</keyword>
<feature type="compositionally biased region" description="Gly residues" evidence="1">
    <location>
        <begin position="53"/>
        <end position="65"/>
    </location>
</feature>
<organism evidence="3 4">
    <name type="scientific">Salix viminalis</name>
    <name type="common">Common osier</name>
    <name type="synonym">Basket willow</name>
    <dbReference type="NCBI Taxonomy" id="40686"/>
    <lineage>
        <taxon>Eukaryota</taxon>
        <taxon>Viridiplantae</taxon>
        <taxon>Streptophyta</taxon>
        <taxon>Embryophyta</taxon>
        <taxon>Tracheophyta</taxon>
        <taxon>Spermatophyta</taxon>
        <taxon>Magnoliopsida</taxon>
        <taxon>eudicotyledons</taxon>
        <taxon>Gunneridae</taxon>
        <taxon>Pentapetalae</taxon>
        <taxon>rosids</taxon>
        <taxon>fabids</taxon>
        <taxon>Malpighiales</taxon>
        <taxon>Salicaceae</taxon>
        <taxon>Saliceae</taxon>
        <taxon>Salix</taxon>
    </lineage>
</organism>
<reference evidence="3 4" key="1">
    <citation type="journal article" date="2023" name="Int. J. Mol. Sci.">
        <title>De Novo Assembly and Annotation of 11 Diverse Shrub Willow (Salix) Genomes Reveals Novel Gene Organization in Sex-Linked Regions.</title>
        <authorList>
            <person name="Hyden B."/>
            <person name="Feng K."/>
            <person name="Yates T.B."/>
            <person name="Jawdy S."/>
            <person name="Cereghino C."/>
            <person name="Smart L.B."/>
            <person name="Muchero W."/>
        </authorList>
    </citation>
    <scope>NUCLEOTIDE SEQUENCE [LARGE SCALE GENOMIC DNA]</scope>
    <source>
        <tissue evidence="3">Shoot tip</tissue>
    </source>
</reference>
<dbReference type="AlphaFoldDB" id="A0A9Q0NPC0"/>
<feature type="region of interest" description="Disordered" evidence="1">
    <location>
        <begin position="53"/>
        <end position="76"/>
    </location>
</feature>
<evidence type="ECO:0000256" key="2">
    <source>
        <dbReference type="SAM" id="SignalP"/>
    </source>
</evidence>
<feature type="chain" id="PRO_5040485226" evidence="2">
    <location>
        <begin position="19"/>
        <end position="134"/>
    </location>
</feature>
<protein>
    <submittedName>
        <fullName evidence="3">HYPHALLY REGULATED CELL WALL PROTEIN 1</fullName>
    </submittedName>
</protein>
<dbReference type="EMBL" id="JAPFFL010000017">
    <property type="protein sequence ID" value="KAJ6673453.1"/>
    <property type="molecule type" value="Genomic_DNA"/>
</dbReference>